<keyword evidence="1" id="KW-0812">Transmembrane</keyword>
<keyword evidence="1" id="KW-0472">Membrane</keyword>
<organism evidence="2 3">
    <name type="scientific">Halomicrobium zhouii</name>
    <dbReference type="NCBI Taxonomy" id="767519"/>
    <lineage>
        <taxon>Archaea</taxon>
        <taxon>Methanobacteriati</taxon>
        <taxon>Methanobacteriota</taxon>
        <taxon>Stenosarchaea group</taxon>
        <taxon>Halobacteria</taxon>
        <taxon>Halobacteriales</taxon>
        <taxon>Haloarculaceae</taxon>
        <taxon>Halomicrobium</taxon>
    </lineage>
</organism>
<keyword evidence="3" id="KW-1185">Reference proteome</keyword>
<reference evidence="2 3" key="1">
    <citation type="submission" date="2016-10" db="EMBL/GenBank/DDBJ databases">
        <authorList>
            <person name="de Groot N.N."/>
        </authorList>
    </citation>
    <scope>NUCLEOTIDE SEQUENCE [LARGE SCALE GENOMIC DNA]</scope>
    <source>
        <strain evidence="2 3">CGMCC 1.10457</strain>
    </source>
</reference>
<dbReference type="AlphaFoldDB" id="A0A1I6LIR2"/>
<evidence type="ECO:0000313" key="3">
    <source>
        <dbReference type="Proteomes" id="UP000199062"/>
    </source>
</evidence>
<evidence type="ECO:0000313" key="2">
    <source>
        <dbReference type="EMBL" id="SFS03220.1"/>
    </source>
</evidence>
<evidence type="ECO:0000256" key="1">
    <source>
        <dbReference type="SAM" id="Phobius"/>
    </source>
</evidence>
<gene>
    <name evidence="2" type="ORF">SAMN05216559_2754</name>
</gene>
<dbReference type="Proteomes" id="UP000199062">
    <property type="component" value="Unassembled WGS sequence"/>
</dbReference>
<accession>A0A1I6LIR2</accession>
<name>A0A1I6LIR2_9EURY</name>
<protein>
    <submittedName>
        <fullName evidence="2">Uncharacterized protein</fullName>
    </submittedName>
</protein>
<sequence>MPSETTALLRSLRRWMLLGTFLLGVGVVAIANMGYVLTNHQDVGLWIYAGAAGGFVALAACIQFVRTFRPGSADNRPAAE</sequence>
<proteinExistence type="predicted"/>
<keyword evidence="1" id="KW-1133">Transmembrane helix</keyword>
<feature type="transmembrane region" description="Helical" evidence="1">
    <location>
        <begin position="43"/>
        <end position="65"/>
    </location>
</feature>
<feature type="transmembrane region" description="Helical" evidence="1">
    <location>
        <begin position="15"/>
        <end position="37"/>
    </location>
</feature>
<dbReference type="EMBL" id="FOZK01000002">
    <property type="protein sequence ID" value="SFS03220.1"/>
    <property type="molecule type" value="Genomic_DNA"/>
</dbReference>